<dbReference type="SUPFAM" id="SSF49464">
    <property type="entry name" value="Carboxypeptidase regulatory domain-like"/>
    <property type="match status" value="1"/>
</dbReference>
<keyword evidence="3" id="KW-0121">Carboxypeptidase</keyword>
<dbReference type="GO" id="GO:0004180">
    <property type="term" value="F:carboxypeptidase activity"/>
    <property type="evidence" value="ECO:0007669"/>
    <property type="project" value="UniProtKB-KW"/>
</dbReference>
<keyword evidence="4" id="KW-1185">Reference proteome</keyword>
<evidence type="ECO:0000256" key="1">
    <source>
        <dbReference type="SAM" id="MobiDB-lite"/>
    </source>
</evidence>
<keyword evidence="2" id="KW-0732">Signal</keyword>
<feature type="region of interest" description="Disordered" evidence="1">
    <location>
        <begin position="358"/>
        <end position="380"/>
    </location>
</feature>
<evidence type="ECO:0000256" key="2">
    <source>
        <dbReference type="SAM" id="SignalP"/>
    </source>
</evidence>
<dbReference type="STRING" id="1168289.GCA_000259075_02465"/>
<dbReference type="RefSeq" id="WP_106154440.1">
    <property type="nucleotide sequence ID" value="NZ_PVTS01000020.1"/>
</dbReference>
<dbReference type="Gene3D" id="2.60.40.1120">
    <property type="entry name" value="Carboxypeptidase-like, regulatory domain"/>
    <property type="match status" value="1"/>
</dbReference>
<name>A0A2T0X615_9BACT</name>
<keyword evidence="3" id="KW-0645">Protease</keyword>
<evidence type="ECO:0000313" key="3">
    <source>
        <dbReference type="EMBL" id="RCW30002.1"/>
    </source>
</evidence>
<dbReference type="InterPro" id="IPR008969">
    <property type="entry name" value="CarboxyPept-like_regulatory"/>
</dbReference>
<dbReference type="InterPro" id="IPR043741">
    <property type="entry name" value="DUF5686"/>
</dbReference>
<proteinExistence type="predicted"/>
<gene>
    <name evidence="3" type="ORF">DFO77_12413</name>
</gene>
<comment type="caution">
    <text evidence="3">The sequence shown here is derived from an EMBL/GenBank/DDBJ whole genome shotgun (WGS) entry which is preliminary data.</text>
</comment>
<keyword evidence="3" id="KW-0378">Hydrolase</keyword>
<dbReference type="OrthoDB" id="983143at2"/>
<accession>A0A2T0X615</accession>
<reference evidence="3 4" key="1">
    <citation type="submission" date="2018-07" db="EMBL/GenBank/DDBJ databases">
        <title>Freshwater and sediment microbial communities from various areas in North America, analyzing microbe dynamics in response to fracking.</title>
        <authorList>
            <person name="Lamendella R."/>
        </authorList>
    </citation>
    <scope>NUCLEOTIDE SEQUENCE [LARGE SCALE GENOMIC DNA]</scope>
    <source>
        <strain evidence="3 4">160A</strain>
    </source>
</reference>
<feature type="chain" id="PRO_5030056570" evidence="2">
    <location>
        <begin position="21"/>
        <end position="877"/>
    </location>
</feature>
<evidence type="ECO:0000313" key="4">
    <source>
        <dbReference type="Proteomes" id="UP000252733"/>
    </source>
</evidence>
<dbReference type="Pfam" id="PF18939">
    <property type="entry name" value="DUF5686"/>
    <property type="match status" value="1"/>
</dbReference>
<protein>
    <submittedName>
        <fullName evidence="3">Carboxypeptidase-like protein</fullName>
    </submittedName>
</protein>
<feature type="compositionally biased region" description="Acidic residues" evidence="1">
    <location>
        <begin position="358"/>
        <end position="375"/>
    </location>
</feature>
<dbReference type="Pfam" id="PF13715">
    <property type="entry name" value="CarbopepD_reg_2"/>
    <property type="match status" value="1"/>
</dbReference>
<feature type="signal peptide" evidence="2">
    <location>
        <begin position="1"/>
        <end position="20"/>
    </location>
</feature>
<sequence length="877" mass="99946">MKNLFFALFFLIALPVIASAQGVRGTIVDENGDPVPMAGIYLPSERTGTASNSEGKYEIPLSPGEYDLVFQSLGFRTRTFHLTIRKTWLDLDITMDPQSIQLREVVVNPSGEDPAYAIMRKAIGMAPYYLRQTNRYLADVYLKGSFRMDNIPRLLKNSLTISVNDVEAPLEEGRTYTMESMNEITFIAPDTFQHTVLASRSSFPAGDEATALGFINSSFYEPDNGMVISPLAPQAMRHYKFRYEGYFEDGDVEVNKIKVTPRRKSQQLVNGYIYIVQDLWNIHSLDVEAEMFFGDIRVKQVFQPVKEGVWLPVTHQFDLDVSMMGVKAVVDYSGSVKYKEVELNKELETPEILLAESEDSFSEDEEVTVTEEEEPSKEQKKLEALLAKEDLSNREMMQLARLMEKTSEKEEERQPADLELTSTYNMTVKKDSIKQDSAFWETRRPIPLTPLEQESYALGDSLAAVHAAKKDSAAGDVDGWLDKATGFATFGKRFFNGDSSVMVNYNGLIGLGNVNFNPVDGWNYKQSLSVFWKQDSVHRLELTPEAGYAFSRDELMWKVKARQTYAPLLRGEVSMGAGDETSDFKSSGIAVNSWVDMVASLAFKENYKRYFGRRFVEVSNALDLANGLRWDVSAAYEWMTPRLNNSNYSFFHRDKDYHSNIPENDILFFHNLEEQESFSWGTTISYTPRYFYRIHKGRKIMSHSDYPTFSVSVKQGIQAFDSSADYLFFEGGVEHEKDAGFFPVLSWAANGGWFARNEAMHFSHFKHFNSSAVPVRITGSPAFRLLDDYEASTNEWYLQGHLKYTSPYLLLKRLPVLSNRLWQESLHFDYLHTPGFRNYTQVGYSIDQILLMGSIGVFAGFEDGEYKHWGVSAVLDF</sequence>
<dbReference type="AlphaFoldDB" id="A0A2T0X615"/>
<dbReference type="EMBL" id="QPIZ01000024">
    <property type="protein sequence ID" value="RCW30002.1"/>
    <property type="molecule type" value="Genomic_DNA"/>
</dbReference>
<dbReference type="Proteomes" id="UP000252733">
    <property type="component" value="Unassembled WGS sequence"/>
</dbReference>
<organism evidence="3 4">
    <name type="scientific">Marinilabilia salmonicolor</name>
    <dbReference type="NCBI Taxonomy" id="989"/>
    <lineage>
        <taxon>Bacteria</taxon>
        <taxon>Pseudomonadati</taxon>
        <taxon>Bacteroidota</taxon>
        <taxon>Bacteroidia</taxon>
        <taxon>Marinilabiliales</taxon>
        <taxon>Marinilabiliaceae</taxon>
        <taxon>Marinilabilia</taxon>
    </lineage>
</organism>